<proteinExistence type="predicted"/>
<dbReference type="EMBL" id="GDID01004358">
    <property type="protein sequence ID" value="JAP92248.1"/>
    <property type="molecule type" value="Transcribed_RNA"/>
</dbReference>
<organism evidence="1">
    <name type="scientific">Trepomonas sp. PC1</name>
    <dbReference type="NCBI Taxonomy" id="1076344"/>
    <lineage>
        <taxon>Eukaryota</taxon>
        <taxon>Metamonada</taxon>
        <taxon>Diplomonadida</taxon>
        <taxon>Hexamitidae</taxon>
        <taxon>Hexamitinae</taxon>
        <taxon>Trepomonas</taxon>
    </lineage>
</organism>
<feature type="non-terminal residue" evidence="1">
    <location>
        <position position="1"/>
    </location>
</feature>
<protein>
    <submittedName>
        <fullName evidence="1">Uncharacterized protein</fullName>
    </submittedName>
</protein>
<dbReference type="AlphaFoldDB" id="A0A146K768"/>
<gene>
    <name evidence="1" type="ORF">TPC1_15881</name>
</gene>
<evidence type="ECO:0000313" key="1">
    <source>
        <dbReference type="EMBL" id="JAP92248.1"/>
    </source>
</evidence>
<sequence length="341" mass="39031">GIGSQNIKWFDNCQSGNVDAVEENMDTCVSTRDSRPYKVVKKQDSYQFQFPGFTGLMYAIVLNQVEIIELLIDEEYDIFTLQEIVIPTETQLFPSQFSTELAQQNKLASLQIKHFSVVPAESTILDVCLLSGQLDLFFFLSQKVTSRIVKHLNSQSMNCLGYLIELSDKMTYPRSQKFNNLYRFILIKQVLFTSVHAENFIQKCFNYGAHEILQLIFEIFNDKYRAVFLHFLESVQGPKKVTVNQQKVLDILEDYLSNRMEYTQVSLVFDEEGSDDRFCNVGELVQQNIKLPKASEIINLQKITTLQKRSVVVVEDQLDIDMVNSKTGMLNSGSGVDAETV</sequence>
<accession>A0A146K768</accession>
<reference evidence="1" key="1">
    <citation type="submission" date="2015-07" db="EMBL/GenBank/DDBJ databases">
        <title>Adaptation to a free-living lifestyle via gene acquisitions in the diplomonad Trepomonas sp. PC1.</title>
        <authorList>
            <person name="Xu F."/>
            <person name="Jerlstrom-Hultqvist J."/>
            <person name="Kolisko M."/>
            <person name="Simpson A.G.B."/>
            <person name="Roger A.J."/>
            <person name="Svard S.G."/>
            <person name="Andersson J.O."/>
        </authorList>
    </citation>
    <scope>NUCLEOTIDE SEQUENCE</scope>
    <source>
        <strain evidence="1">PC1</strain>
    </source>
</reference>
<name>A0A146K768_9EUKA</name>